<accession>M9LD47</accession>
<keyword evidence="3" id="KW-1185">Reference proteome</keyword>
<gene>
    <name evidence="2" type="ORF">PPOP_3585</name>
</gene>
<dbReference type="EMBL" id="BALG01000364">
    <property type="protein sequence ID" value="GAC44182.1"/>
    <property type="molecule type" value="Genomic_DNA"/>
</dbReference>
<keyword evidence="1" id="KW-0732">Signal</keyword>
<sequence length="125" mass="13830">MSMKIQSFFRKQVVALLIAVVMLLQGAAAPIQAKEAQSPASSLYHIWAEKALVEGQNYGLFPLTWYQEEFMQPMSADKLQMLLQTTSQKIDALGLDKKQTAAVPTVRGDVTRGAVMQQLYAVLAQ</sequence>
<organism evidence="2 3">
    <name type="scientific">Paenibacillus popilliae ATCC 14706</name>
    <dbReference type="NCBI Taxonomy" id="1212764"/>
    <lineage>
        <taxon>Bacteria</taxon>
        <taxon>Bacillati</taxon>
        <taxon>Bacillota</taxon>
        <taxon>Bacilli</taxon>
        <taxon>Bacillales</taxon>
        <taxon>Paenibacillaceae</taxon>
        <taxon>Paenibacillus</taxon>
    </lineage>
</organism>
<evidence type="ECO:0008006" key="4">
    <source>
        <dbReference type="Google" id="ProtNLM"/>
    </source>
</evidence>
<proteinExistence type="predicted"/>
<feature type="signal peptide" evidence="1">
    <location>
        <begin position="1"/>
        <end position="33"/>
    </location>
</feature>
<protein>
    <recommendedName>
        <fullName evidence="4">SLH domain-containing protein</fullName>
    </recommendedName>
</protein>
<feature type="non-terminal residue" evidence="2">
    <location>
        <position position="125"/>
    </location>
</feature>
<reference evidence="2 3" key="1">
    <citation type="submission" date="2012-10" db="EMBL/GenBank/DDBJ databases">
        <title>Draft Genome Sequence of Paenibacillus popilliae ATCC 14706T.</title>
        <authorList>
            <person name="Iiyama K."/>
            <person name="Mori K."/>
            <person name="Mon H."/>
            <person name="Chieda Y."/>
            <person name="Lee J.M."/>
            <person name="Kusakabe T."/>
            <person name="Tashiro K."/>
            <person name="Asano S."/>
            <person name="Yasunaga-Aoki C."/>
            <person name="Shimizu S."/>
        </authorList>
    </citation>
    <scope>NUCLEOTIDE SEQUENCE [LARGE SCALE GENOMIC DNA]</scope>
    <source>
        <strain evidence="2 3">ATCC 14706</strain>
    </source>
</reference>
<feature type="chain" id="PRO_5004099742" description="SLH domain-containing protein" evidence="1">
    <location>
        <begin position="34"/>
        <end position="125"/>
    </location>
</feature>
<evidence type="ECO:0000313" key="3">
    <source>
        <dbReference type="Proteomes" id="UP000029453"/>
    </source>
</evidence>
<comment type="caution">
    <text evidence="2">The sequence shown here is derived from an EMBL/GenBank/DDBJ whole genome shotgun (WGS) entry which is preliminary data.</text>
</comment>
<dbReference type="Proteomes" id="UP000029453">
    <property type="component" value="Unassembled WGS sequence"/>
</dbReference>
<evidence type="ECO:0000256" key="1">
    <source>
        <dbReference type="SAM" id="SignalP"/>
    </source>
</evidence>
<evidence type="ECO:0000313" key="2">
    <source>
        <dbReference type="EMBL" id="GAC44182.1"/>
    </source>
</evidence>
<dbReference type="AlphaFoldDB" id="M9LD47"/>
<name>M9LD47_PAEPP</name>